<keyword evidence="5" id="KW-1185">Reference proteome</keyword>
<feature type="domain" description="Zn(2)-C6 fungal-type" evidence="3">
    <location>
        <begin position="292"/>
        <end position="327"/>
    </location>
</feature>
<keyword evidence="1" id="KW-0539">Nucleus</keyword>
<evidence type="ECO:0000313" key="5">
    <source>
        <dbReference type="Proteomes" id="UP001492380"/>
    </source>
</evidence>
<comment type="caution">
    <text evidence="4">The sequence shown here is derived from an EMBL/GenBank/DDBJ whole genome shotgun (WGS) entry which is preliminary data.</text>
</comment>
<dbReference type="InterPro" id="IPR036864">
    <property type="entry name" value="Zn2-C6_fun-type_DNA-bd_sf"/>
</dbReference>
<feature type="region of interest" description="Disordered" evidence="2">
    <location>
        <begin position="656"/>
        <end position="681"/>
    </location>
</feature>
<dbReference type="Proteomes" id="UP001492380">
    <property type="component" value="Unassembled WGS sequence"/>
</dbReference>
<feature type="compositionally biased region" description="Basic and acidic residues" evidence="2">
    <location>
        <begin position="254"/>
        <end position="267"/>
    </location>
</feature>
<organism evidence="4 5">
    <name type="scientific">Phyllosticta capitalensis</name>
    <dbReference type="NCBI Taxonomy" id="121624"/>
    <lineage>
        <taxon>Eukaryota</taxon>
        <taxon>Fungi</taxon>
        <taxon>Dikarya</taxon>
        <taxon>Ascomycota</taxon>
        <taxon>Pezizomycotina</taxon>
        <taxon>Dothideomycetes</taxon>
        <taxon>Dothideomycetes incertae sedis</taxon>
        <taxon>Botryosphaeriales</taxon>
        <taxon>Phyllostictaceae</taxon>
        <taxon>Phyllosticta</taxon>
    </lineage>
</organism>
<accession>A0ABR1Z036</accession>
<feature type="region of interest" description="Disordered" evidence="2">
    <location>
        <begin position="594"/>
        <end position="623"/>
    </location>
</feature>
<dbReference type="SMART" id="SM00066">
    <property type="entry name" value="GAL4"/>
    <property type="match status" value="1"/>
</dbReference>
<protein>
    <recommendedName>
        <fullName evidence="3">Zn(2)-C6 fungal-type domain-containing protein</fullName>
    </recommendedName>
</protein>
<dbReference type="Pfam" id="PF00172">
    <property type="entry name" value="Zn_clus"/>
    <property type="match status" value="1"/>
</dbReference>
<reference evidence="4 5" key="1">
    <citation type="submission" date="2024-04" db="EMBL/GenBank/DDBJ databases">
        <title>Phyllosticta paracitricarpa is synonymous to the EU quarantine fungus P. citricarpa based on phylogenomic analyses.</title>
        <authorList>
            <consortium name="Lawrence Berkeley National Laboratory"/>
            <person name="Van Ingen-Buijs V.A."/>
            <person name="Van Westerhoven A.C."/>
            <person name="Haridas S."/>
            <person name="Skiadas P."/>
            <person name="Martin F."/>
            <person name="Groenewald J.Z."/>
            <person name="Crous P.W."/>
            <person name="Seidl M.F."/>
        </authorList>
    </citation>
    <scope>NUCLEOTIDE SEQUENCE [LARGE SCALE GENOMIC DNA]</scope>
    <source>
        <strain evidence="4 5">CBS 123374</strain>
    </source>
</reference>
<feature type="region of interest" description="Disordered" evidence="2">
    <location>
        <begin position="191"/>
        <end position="235"/>
    </location>
</feature>
<evidence type="ECO:0000256" key="1">
    <source>
        <dbReference type="ARBA" id="ARBA00023242"/>
    </source>
</evidence>
<feature type="compositionally biased region" description="Polar residues" evidence="2">
    <location>
        <begin position="145"/>
        <end position="154"/>
    </location>
</feature>
<dbReference type="Gene3D" id="4.10.240.10">
    <property type="entry name" value="Zn(2)-C6 fungal-type DNA-binding domain"/>
    <property type="match status" value="1"/>
</dbReference>
<dbReference type="SUPFAM" id="SSF57701">
    <property type="entry name" value="Zn2/Cys6 DNA-binding domain"/>
    <property type="match status" value="1"/>
</dbReference>
<evidence type="ECO:0000259" key="3">
    <source>
        <dbReference type="PROSITE" id="PS50048"/>
    </source>
</evidence>
<sequence length="747" mass="82505">MDGNHYSHSSEWDILSDHYQIWENSPVRLSNDHDDCLLGIGGGEDCPMPPDPMSACYQTDNDFDFDFNFDLMGQEPNGASSLGSAAATCCGSFLPINGNEDFMYNRHHDPEPFSHVAVLQGNRHGGLVDENMSDQHPGGIPIPQSPGTASNPYSLPTEPSLLYGSSYNSSHISANSFDYRYLTSLRERHQSRIPSPSPLHQMSLASSASQGCHAELPNSHADDVGHKPSPQTDVLDDFTTPVNFVHCFQPGDAARPDTVKPDVEPPKRTRGRKGPLNYEQRKSAALLRKIGACQNCRRRKFKCDAGIPCQSCLKYYGSDLVHSPCRDWHLNDISSSLLSDIRSWHPRPLESFLEVYPLDPTIYELNIRLGHGPPVPVQVCMMDANPVRPIFHEHLVYPWPPRGDQAPPQTHTHSVFPAFSIDQDRLHRTLNRYLSYLVDDPAYIHSFPLFRSRLQVFEHVYHFYRSLDTHSLHWKLLHRALKLLILVHVGDITELDPSINFNPSFSRFINANIACGLSDTSTPCFIRGQLGAAVPALASYLLSQTLTLLYETSLPQKHRAFPAVVATMAIILMARESVQYHAARLAYHARHDAPQEQPVFGPERPPAMMAAAAAERKPQDPSPDPVDKLLAFYRACYGEAHALYFPLIPARSSSPNFPLAPPPSPSSSSSSPLAHSYRPSPPPFADAPAQTFVDALRGALAGDETARYVSGRVGICVSAQRNSGGGGQGMAAFFDRLLGRLFVGVGG</sequence>
<dbReference type="InterPro" id="IPR001138">
    <property type="entry name" value="Zn2Cys6_DnaBD"/>
</dbReference>
<dbReference type="InterPro" id="IPR052973">
    <property type="entry name" value="Fungal_sec-metab_reg_TF"/>
</dbReference>
<dbReference type="EMBL" id="JBBWRZ010000002">
    <property type="protein sequence ID" value="KAK8244312.1"/>
    <property type="molecule type" value="Genomic_DNA"/>
</dbReference>
<evidence type="ECO:0000256" key="2">
    <source>
        <dbReference type="SAM" id="MobiDB-lite"/>
    </source>
</evidence>
<dbReference type="PROSITE" id="PS50048">
    <property type="entry name" value="ZN2_CY6_FUNGAL_2"/>
    <property type="match status" value="1"/>
</dbReference>
<evidence type="ECO:0000313" key="4">
    <source>
        <dbReference type="EMBL" id="KAK8244312.1"/>
    </source>
</evidence>
<gene>
    <name evidence="4" type="ORF">HDK90DRAFT_152275</name>
</gene>
<feature type="compositionally biased region" description="Polar residues" evidence="2">
    <location>
        <begin position="192"/>
        <end position="210"/>
    </location>
</feature>
<dbReference type="CDD" id="cd00067">
    <property type="entry name" value="GAL4"/>
    <property type="match status" value="1"/>
</dbReference>
<name>A0ABR1Z036_9PEZI</name>
<dbReference type="PANTHER" id="PTHR35392">
    <property type="entry name" value="ZN(II)2CYS6 TRANSCRIPTION FACTOR (EUROFUNG)-RELATED-RELATED"/>
    <property type="match status" value="1"/>
</dbReference>
<dbReference type="PANTHER" id="PTHR35392:SF3">
    <property type="entry name" value="ZN(2)-C6 FUNGAL-TYPE DOMAIN-CONTAINING PROTEIN"/>
    <property type="match status" value="1"/>
</dbReference>
<proteinExistence type="predicted"/>
<feature type="compositionally biased region" description="Low complexity" evidence="2">
    <location>
        <begin position="666"/>
        <end position="678"/>
    </location>
</feature>
<feature type="region of interest" description="Disordered" evidence="2">
    <location>
        <begin position="131"/>
        <end position="155"/>
    </location>
</feature>
<feature type="region of interest" description="Disordered" evidence="2">
    <location>
        <begin position="249"/>
        <end position="275"/>
    </location>
</feature>